<feature type="compositionally biased region" description="Basic residues" evidence="1">
    <location>
        <begin position="13"/>
        <end position="30"/>
    </location>
</feature>
<gene>
    <name evidence="2" type="ORF">H6P81_006349</name>
</gene>
<proteinExistence type="predicted"/>
<organism evidence="2 3">
    <name type="scientific">Aristolochia fimbriata</name>
    <name type="common">White veined hardy Dutchman's pipe vine</name>
    <dbReference type="NCBI Taxonomy" id="158543"/>
    <lineage>
        <taxon>Eukaryota</taxon>
        <taxon>Viridiplantae</taxon>
        <taxon>Streptophyta</taxon>
        <taxon>Embryophyta</taxon>
        <taxon>Tracheophyta</taxon>
        <taxon>Spermatophyta</taxon>
        <taxon>Magnoliopsida</taxon>
        <taxon>Magnoliidae</taxon>
        <taxon>Piperales</taxon>
        <taxon>Aristolochiaceae</taxon>
        <taxon>Aristolochia</taxon>
    </lineage>
</organism>
<feature type="compositionally biased region" description="Basic and acidic residues" evidence="1">
    <location>
        <begin position="31"/>
        <end position="47"/>
    </location>
</feature>
<dbReference type="Proteomes" id="UP000825729">
    <property type="component" value="Unassembled WGS sequence"/>
</dbReference>
<dbReference type="EMBL" id="JAINDJ010000003">
    <property type="protein sequence ID" value="KAG9453445.1"/>
    <property type="molecule type" value="Genomic_DNA"/>
</dbReference>
<feature type="compositionally biased region" description="Basic and acidic residues" evidence="1">
    <location>
        <begin position="1"/>
        <end position="12"/>
    </location>
</feature>
<evidence type="ECO:0000256" key="1">
    <source>
        <dbReference type="SAM" id="MobiDB-lite"/>
    </source>
</evidence>
<dbReference type="AlphaFoldDB" id="A0AAV7EZ90"/>
<keyword evidence="3" id="KW-1185">Reference proteome</keyword>
<feature type="region of interest" description="Disordered" evidence="1">
    <location>
        <begin position="1"/>
        <end position="72"/>
    </location>
</feature>
<sequence>MERWEDGKEEERRKKKEMGKRRRGERKRRWERGGEAKEKGDGKEEERRKKKEMGKRRRREREGEMKETRENDVLVSTHPTQLLFSFDSCYQDSYLEFYIKRQGYETVGGDVEDAILRLRHLKLQQTHDRQERGFELPDPRPLSIRKGHLGHFSVKLLGGRRGEEWQLEPEELNPTEKYDTILLFFSLKMHFEEVDIQPSAMSNNRPKLQISNTPRYELPAMRWHEKHKQVNTI</sequence>
<name>A0AAV7EZ90_ARIFI</name>
<accession>A0AAV7EZ90</accession>
<feature type="compositionally biased region" description="Basic residues" evidence="1">
    <location>
        <begin position="48"/>
        <end position="59"/>
    </location>
</feature>
<evidence type="ECO:0000313" key="2">
    <source>
        <dbReference type="EMBL" id="KAG9453445.1"/>
    </source>
</evidence>
<evidence type="ECO:0000313" key="3">
    <source>
        <dbReference type="Proteomes" id="UP000825729"/>
    </source>
</evidence>
<protein>
    <submittedName>
        <fullName evidence="2">Uncharacterized protein</fullName>
    </submittedName>
</protein>
<comment type="caution">
    <text evidence="2">The sequence shown here is derived from an EMBL/GenBank/DDBJ whole genome shotgun (WGS) entry which is preliminary data.</text>
</comment>
<feature type="compositionally biased region" description="Basic and acidic residues" evidence="1">
    <location>
        <begin position="60"/>
        <end position="72"/>
    </location>
</feature>
<reference evidence="2 3" key="1">
    <citation type="submission" date="2021-07" db="EMBL/GenBank/DDBJ databases">
        <title>The Aristolochia fimbriata genome: insights into angiosperm evolution, floral development and chemical biosynthesis.</title>
        <authorList>
            <person name="Jiao Y."/>
        </authorList>
    </citation>
    <scope>NUCLEOTIDE SEQUENCE [LARGE SCALE GENOMIC DNA]</scope>
    <source>
        <strain evidence="2">IBCAS-2021</strain>
        <tissue evidence="2">Leaf</tissue>
    </source>
</reference>